<dbReference type="InterPro" id="IPR047817">
    <property type="entry name" value="ABC2_TM_bact-type"/>
</dbReference>
<protein>
    <recommendedName>
        <fullName evidence="11">Transport permease protein</fullName>
    </recommendedName>
</protein>
<dbReference type="AlphaFoldDB" id="A0AA38Y0E4"/>
<evidence type="ECO:0000256" key="2">
    <source>
        <dbReference type="ARBA" id="ARBA00022692"/>
    </source>
</evidence>
<feature type="transmembrane region" description="Helical" evidence="7">
    <location>
        <begin position="484"/>
        <end position="505"/>
    </location>
</feature>
<dbReference type="Pfam" id="PF00005">
    <property type="entry name" value="ABC_tran"/>
    <property type="match status" value="1"/>
</dbReference>
<dbReference type="InterPro" id="IPR017871">
    <property type="entry name" value="ABC_transporter-like_CS"/>
</dbReference>
<feature type="domain" description="ABC transmembrane type-2" evidence="9">
    <location>
        <begin position="336"/>
        <end position="565"/>
    </location>
</feature>
<feature type="transmembrane region" description="Helical" evidence="7">
    <location>
        <begin position="457"/>
        <end position="477"/>
    </location>
</feature>
<dbReference type="InterPro" id="IPR027417">
    <property type="entry name" value="P-loop_NTPase"/>
</dbReference>
<dbReference type="PANTHER" id="PTHR43332:SF2">
    <property type="entry name" value="INNER MEMBRANE TRANSPORT PERMEASE YADH"/>
    <property type="match status" value="1"/>
</dbReference>
<feature type="transmembrane region" description="Helical" evidence="7">
    <location>
        <begin position="342"/>
        <end position="361"/>
    </location>
</feature>
<dbReference type="Gene3D" id="3.40.50.300">
    <property type="entry name" value="P-loop containing nucleotide triphosphate hydrolases"/>
    <property type="match status" value="1"/>
</dbReference>
<name>A0AA38Y0E4_9EURO</name>
<dbReference type="GO" id="GO:0005886">
    <property type="term" value="C:plasma membrane"/>
    <property type="evidence" value="ECO:0007669"/>
    <property type="project" value="TreeGrafter"/>
</dbReference>
<evidence type="ECO:0000259" key="9">
    <source>
        <dbReference type="PROSITE" id="PS51012"/>
    </source>
</evidence>
<evidence type="ECO:0000256" key="6">
    <source>
        <dbReference type="ARBA" id="ARBA00023136"/>
    </source>
</evidence>
<comment type="subcellular location">
    <subcellularLocation>
        <location evidence="1">Membrane</location>
        <topology evidence="1">Multi-pass membrane protein</topology>
    </subcellularLocation>
</comment>
<dbReference type="PROSITE" id="PS00211">
    <property type="entry name" value="ABC_TRANSPORTER_1"/>
    <property type="match status" value="1"/>
</dbReference>
<dbReference type="GO" id="GO:0016887">
    <property type="term" value="F:ATP hydrolysis activity"/>
    <property type="evidence" value="ECO:0007669"/>
    <property type="project" value="InterPro"/>
</dbReference>
<evidence type="ECO:0000256" key="4">
    <source>
        <dbReference type="ARBA" id="ARBA00022840"/>
    </source>
</evidence>
<dbReference type="GO" id="GO:0005524">
    <property type="term" value="F:ATP binding"/>
    <property type="evidence" value="ECO:0007669"/>
    <property type="project" value="UniProtKB-KW"/>
</dbReference>
<feature type="domain" description="ABC transporter" evidence="8">
    <location>
        <begin position="18"/>
        <end position="249"/>
    </location>
</feature>
<dbReference type="NCBIfam" id="NF011648">
    <property type="entry name" value="PRK15066.1"/>
    <property type="match status" value="1"/>
</dbReference>
<dbReference type="PROSITE" id="PS51012">
    <property type="entry name" value="ABC_TM2"/>
    <property type="match status" value="1"/>
</dbReference>
<comment type="caution">
    <text evidence="10">The sequence shown here is derived from an EMBL/GenBank/DDBJ whole genome shotgun (WGS) entry which is preliminary data.</text>
</comment>
<dbReference type="InterPro" id="IPR003439">
    <property type="entry name" value="ABC_transporter-like_ATP-bd"/>
</dbReference>
<keyword evidence="4" id="KW-0067">ATP-binding</keyword>
<reference evidence="10" key="1">
    <citation type="submission" date="2022-10" db="EMBL/GenBank/DDBJ databases">
        <title>Culturing micro-colonial fungi from biological soil crusts in the Mojave desert and describing Neophaeococcomyces mojavensis, and introducing the new genera and species Taxawa tesnikishii.</title>
        <authorList>
            <person name="Kurbessoian T."/>
            <person name="Stajich J.E."/>
        </authorList>
    </citation>
    <scope>NUCLEOTIDE SEQUENCE</scope>
    <source>
        <strain evidence="10">TK_35</strain>
    </source>
</reference>
<evidence type="ECO:0000256" key="5">
    <source>
        <dbReference type="ARBA" id="ARBA00022989"/>
    </source>
</evidence>
<evidence type="ECO:0008006" key="11">
    <source>
        <dbReference type="Google" id="ProtNLM"/>
    </source>
</evidence>
<dbReference type="EMBL" id="JAPDRN010000057">
    <property type="protein sequence ID" value="KAJ9631335.1"/>
    <property type="molecule type" value="Genomic_DNA"/>
</dbReference>
<organism evidence="10">
    <name type="scientific">Knufia peltigerae</name>
    <dbReference type="NCBI Taxonomy" id="1002370"/>
    <lineage>
        <taxon>Eukaryota</taxon>
        <taxon>Fungi</taxon>
        <taxon>Dikarya</taxon>
        <taxon>Ascomycota</taxon>
        <taxon>Pezizomycotina</taxon>
        <taxon>Eurotiomycetes</taxon>
        <taxon>Chaetothyriomycetidae</taxon>
        <taxon>Chaetothyriales</taxon>
        <taxon>Trichomeriaceae</taxon>
        <taxon>Knufia</taxon>
    </lineage>
</organism>
<dbReference type="PANTHER" id="PTHR43332">
    <property type="entry name" value="INNER MEMBRANE TRANSPORT PERMEASE YADH-RELATED"/>
    <property type="match status" value="1"/>
</dbReference>
<evidence type="ECO:0000256" key="3">
    <source>
        <dbReference type="ARBA" id="ARBA00022741"/>
    </source>
</evidence>
<evidence type="ECO:0000259" key="8">
    <source>
        <dbReference type="PROSITE" id="PS50893"/>
    </source>
</evidence>
<evidence type="ECO:0000256" key="1">
    <source>
        <dbReference type="ARBA" id="ARBA00004141"/>
    </source>
</evidence>
<keyword evidence="2 7" id="KW-0812">Transmembrane</keyword>
<dbReference type="SMART" id="SM00382">
    <property type="entry name" value="AAA"/>
    <property type="match status" value="1"/>
</dbReference>
<evidence type="ECO:0000256" key="7">
    <source>
        <dbReference type="SAM" id="Phobius"/>
    </source>
</evidence>
<evidence type="ECO:0000313" key="10">
    <source>
        <dbReference type="EMBL" id="KAJ9631335.1"/>
    </source>
</evidence>
<feature type="transmembrane region" description="Helical" evidence="7">
    <location>
        <begin position="418"/>
        <end position="445"/>
    </location>
</feature>
<proteinExistence type="predicted"/>
<dbReference type="Pfam" id="PF01061">
    <property type="entry name" value="ABC2_membrane"/>
    <property type="match status" value="1"/>
</dbReference>
<dbReference type="InterPro" id="IPR052522">
    <property type="entry name" value="ABC-2_transport_permease"/>
</dbReference>
<keyword evidence="5 7" id="KW-1133">Transmembrane helix</keyword>
<dbReference type="PROSITE" id="PS50893">
    <property type="entry name" value="ABC_TRANSPORTER_2"/>
    <property type="match status" value="1"/>
</dbReference>
<dbReference type="GO" id="GO:0140359">
    <property type="term" value="F:ABC-type transporter activity"/>
    <property type="evidence" value="ECO:0007669"/>
    <property type="project" value="InterPro"/>
</dbReference>
<dbReference type="InterPro" id="IPR013525">
    <property type="entry name" value="ABC2_TM"/>
</dbReference>
<feature type="transmembrane region" description="Helical" evidence="7">
    <location>
        <begin position="367"/>
        <end position="386"/>
    </location>
</feature>
<sequence>MGAKASSLASQNDTAPALRVRDLRKTYDNGTQALKGVSLEVAPGDFFALLGPNGAGKSTLIGIISSLVNLSEGQVDVFGSDLVRNRSATMRLIGLVPQEINFNLFEKPFDILVNYAGFYGVPRAEAEQMAEVELKRAHLWEKAQVMSRTLSGGMKRRLMIARAMMTRPRLLILDEPTAGVDIEIRRDMWRVLKEINAAGTTIILTTHYLEEAEHLCRNLAIIDHGQIVTQGPMRELLAKLDVEGFLLDIDGALPAQLPVIEGAALIATDSHTLDIDMPRAMDLNRVFEALNAAGIRVRSMRDVRMSSTPTPVLTDGQRNRIALMTIVRREVARIMRIWGQTLVPPAITMTLYFLIFGGLIGSRVGDMGGYTYMQFIVPGLVMMSVIQNSYGNISSSFFGAKFGRHVEELLVSPMPNWVILWGYVAGAVLRGLMVGVIVLIIAMFFTPVRIPHPLVTLTTVILGATIFSLAGFINAVYAKKFDDVAIVPTFILTPLTYLGGVFYSVKLLPPWAEAATHANPIFYMVNAFRYGLLGSSDVPVVVAYALMIGFVVVLTALALWLLKRGVGMRS</sequence>
<gene>
    <name evidence="10" type="ORF">H2204_008061</name>
</gene>
<dbReference type="SUPFAM" id="SSF52540">
    <property type="entry name" value="P-loop containing nucleoside triphosphate hydrolases"/>
    <property type="match status" value="1"/>
</dbReference>
<keyword evidence="3" id="KW-0547">Nucleotide-binding</keyword>
<dbReference type="InterPro" id="IPR003593">
    <property type="entry name" value="AAA+_ATPase"/>
</dbReference>
<feature type="transmembrane region" description="Helical" evidence="7">
    <location>
        <begin position="541"/>
        <end position="562"/>
    </location>
</feature>
<accession>A0AA38Y0E4</accession>
<keyword evidence="6 7" id="KW-0472">Membrane</keyword>